<dbReference type="Gene3D" id="2.40.30.200">
    <property type="match status" value="1"/>
</dbReference>
<organism evidence="2 3">
    <name type="scientific">Enterococcus dongliensis</name>
    <dbReference type="NCBI Taxonomy" id="2559925"/>
    <lineage>
        <taxon>Bacteria</taxon>
        <taxon>Bacillati</taxon>
        <taxon>Bacillota</taxon>
        <taxon>Bacilli</taxon>
        <taxon>Lactobacillales</taxon>
        <taxon>Enterococcaceae</taxon>
        <taxon>Enterococcus</taxon>
    </lineage>
</organism>
<protein>
    <submittedName>
        <fullName evidence="2">Phage tail family protein</fullName>
    </submittedName>
</protein>
<name>A0AAW8TLT7_9ENTE</name>
<dbReference type="Pfam" id="PF22768">
    <property type="entry name" value="SPP1_Dit"/>
    <property type="match status" value="1"/>
</dbReference>
<dbReference type="Gene3D" id="2.60.120.860">
    <property type="match status" value="1"/>
</dbReference>
<evidence type="ECO:0000259" key="1">
    <source>
        <dbReference type="Pfam" id="PF22768"/>
    </source>
</evidence>
<dbReference type="InterPro" id="IPR054738">
    <property type="entry name" value="Siphovirus-type_tail_C"/>
</dbReference>
<dbReference type="AlphaFoldDB" id="A0AAW8TLT7"/>
<evidence type="ECO:0000313" key="3">
    <source>
        <dbReference type="Proteomes" id="UP001245561"/>
    </source>
</evidence>
<reference evidence="2" key="1">
    <citation type="submission" date="2023-03" db="EMBL/GenBank/DDBJ databases">
        <authorList>
            <person name="Shen W."/>
            <person name="Cai J."/>
        </authorList>
    </citation>
    <scope>NUCLEOTIDE SEQUENCE</scope>
    <source>
        <strain evidence="2">P55-2</strain>
    </source>
</reference>
<dbReference type="NCBIfam" id="TIGR01633">
    <property type="entry name" value="phi3626_gp14_N"/>
    <property type="match status" value="1"/>
</dbReference>
<dbReference type="Proteomes" id="UP001245561">
    <property type="component" value="Unassembled WGS sequence"/>
</dbReference>
<dbReference type="EMBL" id="JARPYT010000012">
    <property type="protein sequence ID" value="MDT2637634.1"/>
    <property type="molecule type" value="Genomic_DNA"/>
</dbReference>
<feature type="domain" description="Siphovirus-type tail component C-terminal" evidence="1">
    <location>
        <begin position="176"/>
        <end position="260"/>
    </location>
</feature>
<proteinExistence type="predicted"/>
<gene>
    <name evidence="2" type="ORF">P7D36_09035</name>
</gene>
<dbReference type="RefSeq" id="WP_311800884.1">
    <property type="nucleotide sequence ID" value="NZ_JARPYS010000011.1"/>
</dbReference>
<sequence>MQEWDNPMYQFRDTIKSSDYDSWIPTSAMIYGGTMIEKIIPGYQTLFVEGREMLSLDLESEKKSVGVHISAQRLPERSLTVHYKLIEQNSVEFQRSFKKLMRILYKQEDVEIHFNDELDTFYYGRYSVAEKVPGNTDSVVSSFTITCADPRKYSKTFETTGEISEYLPYDSVPDSISFTATKDSSVKVTNGMQTISISNAALKKGDRVEMLIREGKILINGENKTRILDLTSPFKSFTVKTGDVVKSDNGTPLIRYRGVWL</sequence>
<comment type="caution">
    <text evidence="2">The sequence shown here is derived from an EMBL/GenBank/DDBJ whole genome shotgun (WGS) entry which is preliminary data.</text>
</comment>
<accession>A0AAW8TLT7</accession>
<dbReference type="InterPro" id="IPR006520">
    <property type="entry name" value="Dit_BPSPP_N"/>
</dbReference>
<evidence type="ECO:0000313" key="2">
    <source>
        <dbReference type="EMBL" id="MDT2637634.1"/>
    </source>
</evidence>